<dbReference type="InterPro" id="IPR016024">
    <property type="entry name" value="ARM-type_fold"/>
</dbReference>
<evidence type="ECO:0008006" key="5">
    <source>
        <dbReference type="Google" id="ProtNLM"/>
    </source>
</evidence>
<dbReference type="OrthoDB" id="409644at2759"/>
<dbReference type="PANTHER" id="PTHR47451">
    <property type="entry name" value="ARM REPEAT SUPERFAMILY PROTEIN"/>
    <property type="match status" value="1"/>
</dbReference>
<evidence type="ECO:0000313" key="4">
    <source>
        <dbReference type="Proteomes" id="UP000250235"/>
    </source>
</evidence>
<sequence length="589" mass="64936">MYPLVKAKFLKLELEESKVIRKVAKNALLEFAKDEYNRILVMEEGIVLVPLVGTAAYKSFRPALYSWPSLPDGTKIEQTSKGPSKYGASELLLGLNVLENNIDLDAAKTNALVGRTQQQFLARIGAIEVEDDNKSNLCNSNEKFTLLPWIDGVARLVLILGLEDESAISRAARSIADASINELMRISFMEAGALKFLVQLSNHSSDAIRLAALEALDKLSISNDVCQRIEAEGVLRPLINLLKRSKLETSRSLLATINILTRILDPNKEIKSKFYVRAVDNSKVGLDETGNTVADEGNDKVSSKSFSSGQILELGELVDSAVFTYLVDLMKTSNPDLQRKASSIIEFITMIEPCVEKLIFAGIESGLETVFRQKSLTDTEDDVQGEHPEQRSLVLEEAGQAVSAASRLLTRLLDDNHFCQTINSPNFTQLLRTILVSDFPLHYKDRVAASLVKLSSLSGHNSGFENPISVEVTVYETIPRLIQQIQNSFYLEVQESAVLELHRIISEGLIDSTRAIPLEGGIFALVNLMEKGSDRAKEASLAILYNLAMDSENHGAIVAAGTIPILKKIVLSQGSQWTRALRLLRILPT</sequence>
<protein>
    <recommendedName>
        <fullName evidence="5">ARM repeat superfamily protein</fullName>
    </recommendedName>
</protein>
<feature type="repeat" description="ARM" evidence="2">
    <location>
        <begin position="520"/>
        <end position="562"/>
    </location>
</feature>
<proteinExistence type="predicted"/>
<dbReference type="InterPro" id="IPR000225">
    <property type="entry name" value="Armadillo"/>
</dbReference>
<evidence type="ECO:0000256" key="2">
    <source>
        <dbReference type="PROSITE-ProRule" id="PRU00259"/>
    </source>
</evidence>
<dbReference type="Proteomes" id="UP000250235">
    <property type="component" value="Unassembled WGS sequence"/>
</dbReference>
<reference evidence="3 4" key="1">
    <citation type="journal article" date="2015" name="Proc. Natl. Acad. Sci. U.S.A.">
        <title>The resurrection genome of Boea hygrometrica: A blueprint for survival of dehydration.</title>
        <authorList>
            <person name="Xiao L."/>
            <person name="Yang G."/>
            <person name="Zhang L."/>
            <person name="Yang X."/>
            <person name="Zhao S."/>
            <person name="Ji Z."/>
            <person name="Zhou Q."/>
            <person name="Hu M."/>
            <person name="Wang Y."/>
            <person name="Chen M."/>
            <person name="Xu Y."/>
            <person name="Jin H."/>
            <person name="Xiao X."/>
            <person name="Hu G."/>
            <person name="Bao F."/>
            <person name="Hu Y."/>
            <person name="Wan P."/>
            <person name="Li L."/>
            <person name="Deng X."/>
            <person name="Kuang T."/>
            <person name="Xiang C."/>
            <person name="Zhu J.K."/>
            <person name="Oliver M.J."/>
            <person name="He Y."/>
        </authorList>
    </citation>
    <scope>NUCLEOTIDE SEQUENCE [LARGE SCALE GENOMIC DNA]</scope>
    <source>
        <strain evidence="4">cv. XS01</strain>
    </source>
</reference>
<dbReference type="SUPFAM" id="SSF48371">
    <property type="entry name" value="ARM repeat"/>
    <property type="match status" value="1"/>
</dbReference>
<keyword evidence="1" id="KW-0677">Repeat</keyword>
<name>A0A2Z7D1V1_9LAMI</name>
<dbReference type="AlphaFoldDB" id="A0A2Z7D1V1"/>
<accession>A0A2Z7D1V1</accession>
<dbReference type="InterPro" id="IPR011989">
    <property type="entry name" value="ARM-like"/>
</dbReference>
<dbReference type="Gene3D" id="1.25.10.10">
    <property type="entry name" value="Leucine-rich Repeat Variant"/>
    <property type="match status" value="2"/>
</dbReference>
<keyword evidence="4" id="KW-1185">Reference proteome</keyword>
<dbReference type="PROSITE" id="PS50176">
    <property type="entry name" value="ARM_REPEAT"/>
    <property type="match status" value="1"/>
</dbReference>
<dbReference type="EMBL" id="KQ992324">
    <property type="protein sequence ID" value="KZV50859.1"/>
    <property type="molecule type" value="Genomic_DNA"/>
</dbReference>
<gene>
    <name evidence="3" type="ORF">F511_25457</name>
</gene>
<dbReference type="SMART" id="SM00185">
    <property type="entry name" value="ARM"/>
    <property type="match status" value="3"/>
</dbReference>
<evidence type="ECO:0000313" key="3">
    <source>
        <dbReference type="EMBL" id="KZV50859.1"/>
    </source>
</evidence>
<evidence type="ECO:0000256" key="1">
    <source>
        <dbReference type="ARBA" id="ARBA00022737"/>
    </source>
</evidence>
<organism evidence="3 4">
    <name type="scientific">Dorcoceras hygrometricum</name>
    <dbReference type="NCBI Taxonomy" id="472368"/>
    <lineage>
        <taxon>Eukaryota</taxon>
        <taxon>Viridiplantae</taxon>
        <taxon>Streptophyta</taxon>
        <taxon>Embryophyta</taxon>
        <taxon>Tracheophyta</taxon>
        <taxon>Spermatophyta</taxon>
        <taxon>Magnoliopsida</taxon>
        <taxon>eudicotyledons</taxon>
        <taxon>Gunneridae</taxon>
        <taxon>Pentapetalae</taxon>
        <taxon>asterids</taxon>
        <taxon>lamiids</taxon>
        <taxon>Lamiales</taxon>
        <taxon>Gesneriaceae</taxon>
        <taxon>Didymocarpoideae</taxon>
        <taxon>Trichosporeae</taxon>
        <taxon>Loxocarpinae</taxon>
        <taxon>Dorcoceras</taxon>
    </lineage>
</organism>
<dbReference type="PANTHER" id="PTHR47451:SF1">
    <property type="entry name" value="ARM REPEAT SUPERFAMILY PROTEIN"/>
    <property type="match status" value="1"/>
</dbReference>